<keyword evidence="4" id="KW-1185">Reference proteome</keyword>
<dbReference type="EMBL" id="CAJVCH010061044">
    <property type="protein sequence ID" value="CAG7719397.1"/>
    <property type="molecule type" value="Genomic_DNA"/>
</dbReference>
<feature type="non-terminal residue" evidence="3">
    <location>
        <position position="1"/>
    </location>
</feature>
<feature type="transmembrane region" description="Helical" evidence="2">
    <location>
        <begin position="205"/>
        <end position="224"/>
    </location>
</feature>
<evidence type="ECO:0000256" key="1">
    <source>
        <dbReference type="SAM" id="Coils"/>
    </source>
</evidence>
<keyword evidence="1" id="KW-0175">Coiled coil</keyword>
<evidence type="ECO:0000256" key="2">
    <source>
        <dbReference type="SAM" id="Phobius"/>
    </source>
</evidence>
<organism evidence="3 4">
    <name type="scientific">Allacma fusca</name>
    <dbReference type="NCBI Taxonomy" id="39272"/>
    <lineage>
        <taxon>Eukaryota</taxon>
        <taxon>Metazoa</taxon>
        <taxon>Ecdysozoa</taxon>
        <taxon>Arthropoda</taxon>
        <taxon>Hexapoda</taxon>
        <taxon>Collembola</taxon>
        <taxon>Symphypleona</taxon>
        <taxon>Sminthuridae</taxon>
        <taxon>Allacma</taxon>
    </lineage>
</organism>
<evidence type="ECO:0000313" key="4">
    <source>
        <dbReference type="Proteomes" id="UP000708208"/>
    </source>
</evidence>
<feature type="transmembrane region" description="Helical" evidence="2">
    <location>
        <begin position="161"/>
        <end position="185"/>
    </location>
</feature>
<proteinExistence type="predicted"/>
<accession>A0A8J2JJC2</accession>
<dbReference type="Proteomes" id="UP000708208">
    <property type="component" value="Unassembled WGS sequence"/>
</dbReference>
<keyword evidence="2" id="KW-1133">Transmembrane helix</keyword>
<protein>
    <submittedName>
        <fullName evidence="3">Uncharacterized protein</fullName>
    </submittedName>
</protein>
<name>A0A8J2JJC2_9HEXA</name>
<dbReference type="AlphaFoldDB" id="A0A8J2JJC2"/>
<feature type="coiled-coil region" evidence="1">
    <location>
        <begin position="94"/>
        <end position="135"/>
    </location>
</feature>
<comment type="caution">
    <text evidence="3">The sequence shown here is derived from an EMBL/GenBank/DDBJ whole genome shotgun (WGS) entry which is preliminary data.</text>
</comment>
<keyword evidence="2" id="KW-0472">Membrane</keyword>
<feature type="non-terminal residue" evidence="3">
    <location>
        <position position="285"/>
    </location>
</feature>
<gene>
    <name evidence="3" type="ORF">AFUS01_LOCUS8723</name>
</gene>
<sequence length="285" mass="33293">GTKREVNSYLNNLQTTSEVDSRSTVIADVSEISYKKRRIAPSSCDITDVLNQLNQQSRNDYVHPSTKVVSFSPSNEYALPTINPEDMETGELLGLNAQRKLKKLEKKITKLKAKLESLEEELQDEKRSKKNTKEITIELFNQLLPRLQEFRKRRSLRSYPLQDLLIIFLPHMIIVSVLVTISYLFLHNGIPLHLQSLLEPPKRSMLTLLLSVSLEQFGILFWVAQTYFMMQFHLLYFQWFHETVTTEIKTLAQQRFNVEETLGELFRNCRAHQLSIQMFNLSNSW</sequence>
<keyword evidence="2" id="KW-0812">Transmembrane</keyword>
<evidence type="ECO:0000313" key="3">
    <source>
        <dbReference type="EMBL" id="CAG7719397.1"/>
    </source>
</evidence>
<reference evidence="3" key="1">
    <citation type="submission" date="2021-06" db="EMBL/GenBank/DDBJ databases">
        <authorList>
            <person name="Hodson N. C."/>
            <person name="Mongue J. A."/>
            <person name="Jaron S. K."/>
        </authorList>
    </citation>
    <scope>NUCLEOTIDE SEQUENCE</scope>
</reference>